<evidence type="ECO:0000313" key="2">
    <source>
        <dbReference type="EMBL" id="MBM6774865.1"/>
    </source>
</evidence>
<comment type="caution">
    <text evidence="2">The sequence shown here is derived from an EMBL/GenBank/DDBJ whole genome shotgun (WGS) entry which is preliminary data.</text>
</comment>
<gene>
    <name evidence="2" type="ORF">H9X80_04840</name>
</gene>
<dbReference type="Proteomes" id="UP000712527">
    <property type="component" value="Unassembled WGS sequence"/>
</dbReference>
<dbReference type="SUPFAM" id="SSF55021">
    <property type="entry name" value="ACT-like"/>
    <property type="match status" value="2"/>
</dbReference>
<dbReference type="InterPro" id="IPR045739">
    <property type="entry name" value="ACT_dom_pair"/>
</dbReference>
<dbReference type="PANTHER" id="PTHR40099">
    <property type="entry name" value="ACETOLACTATE SYNTHASE, SMALL SUBUNIT"/>
    <property type="match status" value="1"/>
</dbReference>
<organism evidence="2 3">
    <name type="scientific">Olsenella profusa</name>
    <dbReference type="NCBI Taxonomy" id="138595"/>
    <lineage>
        <taxon>Bacteria</taxon>
        <taxon>Bacillati</taxon>
        <taxon>Actinomycetota</taxon>
        <taxon>Coriobacteriia</taxon>
        <taxon>Coriobacteriales</taxon>
        <taxon>Atopobiaceae</taxon>
        <taxon>Olsenella</taxon>
    </lineage>
</organism>
<name>A0ABS2F224_9ACTN</name>
<sequence length="143" mass="15523">MIDQLSVSLPNRPGSLAQMCRLLGEWGLQIHAFMVADTSDFSIVRIICDQPRTACARLAERGYAAITSRLAAVEVENVPGAFGALLERLASYDLNVEYAYCCSLGSRVVDLIKVSGEPLAVKLAQTGLVFLDAAELYVPDEEE</sequence>
<reference evidence="2 3" key="1">
    <citation type="journal article" date="2021" name="Sci. Rep.">
        <title>The distribution of antibiotic resistance genes in chicken gut microbiota commensals.</title>
        <authorList>
            <person name="Juricova H."/>
            <person name="Matiasovicova J."/>
            <person name="Kubasova T."/>
            <person name="Cejkova D."/>
            <person name="Rychlik I."/>
        </authorList>
    </citation>
    <scope>NUCLEOTIDE SEQUENCE [LARGE SCALE GENOMIC DNA]</scope>
    <source>
        <strain evidence="2 3">An794</strain>
    </source>
</reference>
<dbReference type="RefSeq" id="WP_204793210.1">
    <property type="nucleotide sequence ID" value="NZ_JACSNQ010000007.1"/>
</dbReference>
<dbReference type="PANTHER" id="PTHR40099:SF1">
    <property type="entry name" value="ACETOLACTATE SYNTHASE, SMALL SUBUNIT"/>
    <property type="match status" value="1"/>
</dbReference>
<dbReference type="Pfam" id="PF19571">
    <property type="entry name" value="ACT_8"/>
    <property type="match status" value="1"/>
</dbReference>
<evidence type="ECO:0000259" key="1">
    <source>
        <dbReference type="Pfam" id="PF19571"/>
    </source>
</evidence>
<protein>
    <submittedName>
        <fullName evidence="2">Amino acid-binding protein</fullName>
    </submittedName>
</protein>
<keyword evidence="3" id="KW-1185">Reference proteome</keyword>
<proteinExistence type="predicted"/>
<dbReference type="InterPro" id="IPR045865">
    <property type="entry name" value="ACT-like_dom_sf"/>
</dbReference>
<feature type="domain" description="ACT" evidence="1">
    <location>
        <begin position="2"/>
        <end position="111"/>
    </location>
</feature>
<accession>A0ABS2F224</accession>
<dbReference type="EMBL" id="JACSNQ010000007">
    <property type="protein sequence ID" value="MBM6774865.1"/>
    <property type="molecule type" value="Genomic_DNA"/>
</dbReference>
<evidence type="ECO:0000313" key="3">
    <source>
        <dbReference type="Proteomes" id="UP000712527"/>
    </source>
</evidence>
<dbReference type="Gene3D" id="3.30.2130.10">
    <property type="entry name" value="VC0802-like"/>
    <property type="match status" value="1"/>
</dbReference>